<feature type="domain" description="Isocitrate dehydrogenase kinase/phosphatase (AceK) regulatory" evidence="13">
    <location>
        <begin position="14"/>
        <end position="315"/>
    </location>
</feature>
<dbReference type="InterPro" id="IPR046854">
    <property type="entry name" value="AceK_regulatory"/>
</dbReference>
<accession>A0A7Z7HQX8</accession>
<reference evidence="14" key="1">
    <citation type="submission" date="2017-03" db="EMBL/GenBank/DDBJ databases">
        <authorList>
            <consortium name="AG Boll"/>
        </authorList>
    </citation>
    <scope>NUCLEOTIDE SEQUENCE [LARGE SCALE GENOMIC DNA]</scope>
    <source>
        <strain evidence="14">Chol</strain>
    </source>
</reference>
<keyword evidence="8 11" id="KW-0378">Hydrolase</keyword>
<dbReference type="GO" id="GO:0006097">
    <property type="term" value="P:glyoxylate cycle"/>
    <property type="evidence" value="ECO:0007669"/>
    <property type="project" value="UniProtKB-UniRule"/>
</dbReference>
<dbReference type="EC" id="2.7.11.5" evidence="11"/>
<evidence type="ECO:0000256" key="6">
    <source>
        <dbReference type="ARBA" id="ARBA00022741"/>
    </source>
</evidence>
<dbReference type="PANTHER" id="PTHR39559">
    <property type="match status" value="1"/>
</dbReference>
<evidence type="ECO:0000256" key="4">
    <source>
        <dbReference type="ARBA" id="ARBA00022532"/>
    </source>
</evidence>
<feature type="binding site" evidence="11">
    <location>
        <begin position="321"/>
        <end position="327"/>
    </location>
    <ligand>
        <name>ATP</name>
        <dbReference type="ChEBI" id="CHEBI:30616"/>
    </ligand>
</feature>
<keyword evidence="15" id="KW-1185">Reference proteome</keyword>
<evidence type="ECO:0000256" key="2">
    <source>
        <dbReference type="ARBA" id="ARBA00022490"/>
    </source>
</evidence>
<keyword evidence="2 11" id="KW-0963">Cytoplasm</keyword>
<dbReference type="InterPro" id="IPR046855">
    <property type="entry name" value="AceK_kinase"/>
</dbReference>
<evidence type="ECO:0000256" key="5">
    <source>
        <dbReference type="ARBA" id="ARBA00022679"/>
    </source>
</evidence>
<evidence type="ECO:0000256" key="7">
    <source>
        <dbReference type="ARBA" id="ARBA00022777"/>
    </source>
</evidence>
<dbReference type="EC" id="3.1.3.-" evidence="11"/>
<dbReference type="Proteomes" id="UP000242886">
    <property type="component" value="Chromosome SDENCHOL"/>
</dbReference>
<sequence length="597" mass="69742">MDFSSQNTKARDMAQALVAGFDRHYRLFRNCSAQAKELFDAGDWQGVQRAVRERIAFYDDRVSETVLRMQREFKALEDDDNVWRQAKLEFIDLLLDHKQPELAETFFNSVFCRILHRTYFKNDFIFVRPAVSTEYLESDPPIYRSYYPNDSGFRSVIRNILLDFGWQRPFADMERDIDHVCLAMEQHLGEWPEREYNLQVQVLRSAFYRNKAAYIIGKAINGANEYPFAVPILHSAEGELYVDTILLDAWRIGTLFSLSRAYFMVDMAVPSAYVQFLRSIMPGKPRSELYTMLGLGKQGKTTFFRDLIEHLQHSQDQFIIAPGIRGLVMLVFTLPSYPYVFKLIKDVFGSSKDVDHATVRRKYQLVKQVDRVGRMADTLEFSNAALPRARFSQELLDELQRLAPSLIEEEGEYLVIKHLYIERRMQPLNMYLEKAEREGREDRIEDAVREYGNAIRELAIANIFPGDMLWKNFGVTRYGRVVFYDYDEIEYMTDCNFRRIPPAPYPEMEMSGEVWYSVSRNDVFPEEFSTFLLTSPRIRAAFMRHHADLFDVAFWQETKEEISRGVVKDFYPYPEAMRFCNLYGPGCTDCAGSGSKA</sequence>
<keyword evidence="7 11" id="KW-0418">Kinase</keyword>
<dbReference type="GO" id="GO:0016208">
    <property type="term" value="F:AMP binding"/>
    <property type="evidence" value="ECO:0007669"/>
    <property type="project" value="TreeGrafter"/>
</dbReference>
<comment type="catalytic activity">
    <reaction evidence="11">
        <text>L-seryl-[isocitrate dehydrogenase] + ATP = O-phospho-L-seryl-[isocitrate dehydrogenase] + ADP + H(+)</text>
        <dbReference type="Rhea" id="RHEA:43540"/>
        <dbReference type="Rhea" id="RHEA-COMP:10605"/>
        <dbReference type="Rhea" id="RHEA-COMP:10606"/>
        <dbReference type="ChEBI" id="CHEBI:15378"/>
        <dbReference type="ChEBI" id="CHEBI:29999"/>
        <dbReference type="ChEBI" id="CHEBI:30616"/>
        <dbReference type="ChEBI" id="CHEBI:83421"/>
        <dbReference type="ChEBI" id="CHEBI:456216"/>
        <dbReference type="EC" id="2.7.11.5"/>
    </reaction>
</comment>
<dbReference type="GO" id="GO:0006006">
    <property type="term" value="P:glucose metabolic process"/>
    <property type="evidence" value="ECO:0007669"/>
    <property type="project" value="InterPro"/>
</dbReference>
<evidence type="ECO:0000256" key="11">
    <source>
        <dbReference type="HAMAP-Rule" id="MF_00747"/>
    </source>
</evidence>
<comment type="subcellular location">
    <subcellularLocation>
        <location evidence="11">Cytoplasm</location>
    </subcellularLocation>
</comment>
<evidence type="ECO:0000259" key="13">
    <source>
        <dbReference type="Pfam" id="PF20423"/>
    </source>
</evidence>
<keyword evidence="6 11" id="KW-0547">Nucleotide-binding</keyword>
<comment type="function">
    <text evidence="11">Bifunctional enzyme which can phosphorylate or dephosphorylate isocitrate dehydrogenase (IDH) on a specific serine residue. This is a regulatory mechanism which enables bacteria to bypass the Krebs cycle via the glyoxylate shunt in response to the source of carbon. When bacteria are grown on glucose, IDH is fully active and unphosphorylated, but when grown on acetate or ethanol, the activity of IDH declines drastically concomitant with its phosphorylation.</text>
</comment>
<evidence type="ECO:0000256" key="3">
    <source>
        <dbReference type="ARBA" id="ARBA00022527"/>
    </source>
</evidence>
<feature type="active site" evidence="11">
    <location>
        <position position="377"/>
    </location>
</feature>
<dbReference type="EMBL" id="LT837803">
    <property type="protein sequence ID" value="SMB25997.1"/>
    <property type="molecule type" value="Genomic_DNA"/>
</dbReference>
<dbReference type="NCBIfam" id="NF002804">
    <property type="entry name" value="PRK02946.1"/>
    <property type="match status" value="1"/>
</dbReference>
<organism evidence="14 15">
    <name type="scientific">Sterolibacterium denitrificans</name>
    <dbReference type="NCBI Taxonomy" id="157592"/>
    <lineage>
        <taxon>Bacteria</taxon>
        <taxon>Pseudomonadati</taxon>
        <taxon>Pseudomonadota</taxon>
        <taxon>Betaproteobacteria</taxon>
        <taxon>Nitrosomonadales</taxon>
        <taxon>Sterolibacteriaceae</taxon>
        <taxon>Sterolibacterium</taxon>
    </lineage>
</organism>
<proteinExistence type="inferred from homology"/>
<dbReference type="GO" id="GO:0005524">
    <property type="term" value="F:ATP binding"/>
    <property type="evidence" value="ECO:0007669"/>
    <property type="project" value="UniProtKB-UniRule"/>
</dbReference>
<feature type="binding site" evidence="11">
    <location>
        <position position="342"/>
    </location>
    <ligand>
        <name>ATP</name>
        <dbReference type="ChEBI" id="CHEBI:30616"/>
    </ligand>
</feature>
<keyword evidence="3 11" id="KW-0723">Serine/threonine-protein kinase</keyword>
<keyword evidence="10 11" id="KW-0904">Protein phosphatase</keyword>
<dbReference type="PIRSF" id="PIRSF000719">
    <property type="entry name" value="AceK"/>
    <property type="match status" value="1"/>
</dbReference>
<dbReference type="HAMAP" id="MF_00747">
    <property type="entry name" value="AceK"/>
    <property type="match status" value="1"/>
</dbReference>
<evidence type="ECO:0000256" key="10">
    <source>
        <dbReference type="ARBA" id="ARBA00022912"/>
    </source>
</evidence>
<evidence type="ECO:0000313" key="14">
    <source>
        <dbReference type="EMBL" id="SMB25997.1"/>
    </source>
</evidence>
<evidence type="ECO:0000259" key="12">
    <source>
        <dbReference type="Pfam" id="PF06315"/>
    </source>
</evidence>
<dbReference type="Pfam" id="PF06315">
    <property type="entry name" value="AceK_kinase"/>
    <property type="match status" value="1"/>
</dbReference>
<gene>
    <name evidence="11 14" type="primary">aceK</name>
    <name evidence="14" type="ORF">SDENCHOL_20024</name>
</gene>
<feature type="domain" description="Isocitrate dehydrogenase kinase/phosphatase (AceK) kinase" evidence="12">
    <location>
        <begin position="316"/>
        <end position="575"/>
    </location>
</feature>
<dbReference type="GO" id="GO:0004721">
    <property type="term" value="F:phosphoprotein phosphatase activity"/>
    <property type="evidence" value="ECO:0007669"/>
    <property type="project" value="UniProtKB-KW"/>
</dbReference>
<dbReference type="GO" id="GO:0006099">
    <property type="term" value="P:tricarboxylic acid cycle"/>
    <property type="evidence" value="ECO:0007669"/>
    <property type="project" value="UniProtKB-UniRule"/>
</dbReference>
<dbReference type="GO" id="GO:0005737">
    <property type="term" value="C:cytoplasm"/>
    <property type="evidence" value="ECO:0007669"/>
    <property type="project" value="UniProtKB-SubCell"/>
</dbReference>
<evidence type="ECO:0000256" key="1">
    <source>
        <dbReference type="ARBA" id="ARBA00022435"/>
    </source>
</evidence>
<evidence type="ECO:0000256" key="9">
    <source>
        <dbReference type="ARBA" id="ARBA00022840"/>
    </source>
</evidence>
<keyword evidence="4 11" id="KW-0816">Tricarboxylic acid cycle</keyword>
<dbReference type="Pfam" id="PF20423">
    <property type="entry name" value="AceK_regulatory"/>
    <property type="match status" value="1"/>
</dbReference>
<dbReference type="AlphaFoldDB" id="A0A7Z7HQX8"/>
<keyword evidence="9 11" id="KW-0067">ATP-binding</keyword>
<dbReference type="GO" id="GO:0004674">
    <property type="term" value="F:protein serine/threonine kinase activity"/>
    <property type="evidence" value="ECO:0007669"/>
    <property type="project" value="UniProtKB-KW"/>
</dbReference>
<dbReference type="RefSeq" id="WP_231912932.1">
    <property type="nucleotide sequence ID" value="NZ_LT837803.1"/>
</dbReference>
<keyword evidence="5 11" id="KW-0808">Transferase</keyword>
<evidence type="ECO:0000256" key="8">
    <source>
        <dbReference type="ARBA" id="ARBA00022801"/>
    </source>
</evidence>
<keyword evidence="1 11" id="KW-0329">Glyoxylate bypass</keyword>
<dbReference type="PANTHER" id="PTHR39559:SF1">
    <property type="entry name" value="ISOCITRATE DEHYDROGENASE KINASE_PHOSPHATASE"/>
    <property type="match status" value="1"/>
</dbReference>
<comment type="similarity">
    <text evidence="11">Belongs to the AceK family.</text>
</comment>
<dbReference type="InterPro" id="IPR010452">
    <property type="entry name" value="Isocitrate_DH_AceK"/>
</dbReference>
<evidence type="ECO:0000313" key="15">
    <source>
        <dbReference type="Proteomes" id="UP000242886"/>
    </source>
</evidence>
<protein>
    <recommendedName>
        <fullName evidence="11">Isocitrate dehydrogenase kinase/phosphatase</fullName>
        <shortName evidence="11">IDH kinase/phosphatase</shortName>
        <shortName evidence="11">IDHK/P</shortName>
        <ecNumber evidence="11">2.7.11.5</ecNumber>
        <ecNumber evidence="11">3.1.3.-</ecNumber>
    </recommendedName>
</protein>
<name>A0A7Z7HQX8_9PROT</name>
<dbReference type="GO" id="GO:0008772">
    <property type="term" value="F:[isocitrate dehydrogenase (NADP+)] kinase activity"/>
    <property type="evidence" value="ECO:0007669"/>
    <property type="project" value="UniProtKB-UniRule"/>
</dbReference>